<feature type="region of interest" description="Disordered" evidence="6">
    <location>
        <begin position="16"/>
        <end position="194"/>
    </location>
</feature>
<feature type="compositionally biased region" description="Low complexity" evidence="6">
    <location>
        <begin position="356"/>
        <end position="378"/>
    </location>
</feature>
<dbReference type="OrthoDB" id="19045at2759"/>
<feature type="compositionally biased region" description="Low complexity" evidence="6">
    <location>
        <begin position="133"/>
        <end position="144"/>
    </location>
</feature>
<organism evidence="8 9">
    <name type="scientific">Symbiodinium pilosum</name>
    <name type="common">Dinoflagellate</name>
    <dbReference type="NCBI Taxonomy" id="2952"/>
    <lineage>
        <taxon>Eukaryota</taxon>
        <taxon>Sar</taxon>
        <taxon>Alveolata</taxon>
        <taxon>Dinophyceae</taxon>
        <taxon>Suessiales</taxon>
        <taxon>Symbiodiniaceae</taxon>
        <taxon>Symbiodinium</taxon>
    </lineage>
</organism>
<dbReference type="InterPro" id="IPR036957">
    <property type="entry name" value="Znf_PARP_sf"/>
</dbReference>
<dbReference type="EMBL" id="CAJNIZ010001381">
    <property type="protein sequence ID" value="CAE7189825.1"/>
    <property type="molecule type" value="Genomic_DNA"/>
</dbReference>
<comment type="caution">
    <text evidence="8">The sequence shown here is derived from an EMBL/GenBank/DDBJ whole genome shotgun (WGS) entry which is preliminary data.</text>
</comment>
<dbReference type="GO" id="GO:0005634">
    <property type="term" value="C:nucleus"/>
    <property type="evidence" value="ECO:0007669"/>
    <property type="project" value="UniProtKB-SubCell"/>
</dbReference>
<proteinExistence type="predicted"/>
<dbReference type="GO" id="GO:0003677">
    <property type="term" value="F:DNA binding"/>
    <property type="evidence" value="ECO:0007669"/>
    <property type="project" value="InterPro"/>
</dbReference>
<keyword evidence="5" id="KW-0539">Nucleus</keyword>
<gene>
    <name evidence="8" type="ORF">SPIL2461_LOCUS1427</name>
</gene>
<accession>A0A812J0G8</accession>
<comment type="subcellular location">
    <subcellularLocation>
        <location evidence="1">Nucleus</location>
    </subcellularLocation>
</comment>
<evidence type="ECO:0000256" key="6">
    <source>
        <dbReference type="SAM" id="MobiDB-lite"/>
    </source>
</evidence>
<feature type="region of interest" description="Disordered" evidence="6">
    <location>
        <begin position="344"/>
        <end position="409"/>
    </location>
</feature>
<feature type="domain" description="PARP-type" evidence="7">
    <location>
        <begin position="199"/>
        <end position="252"/>
    </location>
</feature>
<evidence type="ECO:0000256" key="3">
    <source>
        <dbReference type="ARBA" id="ARBA00022771"/>
    </source>
</evidence>
<reference evidence="8" key="1">
    <citation type="submission" date="2021-02" db="EMBL/GenBank/DDBJ databases">
        <authorList>
            <person name="Dougan E. K."/>
            <person name="Rhodes N."/>
            <person name="Thang M."/>
            <person name="Chan C."/>
        </authorList>
    </citation>
    <scope>NUCLEOTIDE SEQUENCE</scope>
</reference>
<feature type="compositionally biased region" description="Acidic residues" evidence="6">
    <location>
        <begin position="379"/>
        <end position="388"/>
    </location>
</feature>
<feature type="compositionally biased region" description="Low complexity" evidence="6">
    <location>
        <begin position="398"/>
        <end position="409"/>
    </location>
</feature>
<dbReference type="SMART" id="SM01336">
    <property type="entry name" value="zf-PARP"/>
    <property type="match status" value="1"/>
</dbReference>
<feature type="compositionally biased region" description="Polar residues" evidence="6">
    <location>
        <begin position="94"/>
        <end position="104"/>
    </location>
</feature>
<keyword evidence="9" id="KW-1185">Reference proteome</keyword>
<evidence type="ECO:0000256" key="1">
    <source>
        <dbReference type="ARBA" id="ARBA00004123"/>
    </source>
</evidence>
<dbReference type="AlphaFoldDB" id="A0A812J0G8"/>
<feature type="compositionally biased region" description="Basic and acidic residues" evidence="6">
    <location>
        <begin position="172"/>
        <end position="184"/>
    </location>
</feature>
<dbReference type="GO" id="GO:0008270">
    <property type="term" value="F:zinc ion binding"/>
    <property type="evidence" value="ECO:0007669"/>
    <property type="project" value="UniProtKB-KW"/>
</dbReference>
<evidence type="ECO:0000259" key="7">
    <source>
        <dbReference type="PROSITE" id="PS50064"/>
    </source>
</evidence>
<dbReference type="Gene3D" id="3.30.1740.10">
    <property type="entry name" value="Zinc finger, PARP-type"/>
    <property type="match status" value="1"/>
</dbReference>
<dbReference type="Proteomes" id="UP000649617">
    <property type="component" value="Unassembled WGS sequence"/>
</dbReference>
<evidence type="ECO:0000313" key="9">
    <source>
        <dbReference type="Proteomes" id="UP000649617"/>
    </source>
</evidence>
<feature type="compositionally biased region" description="Basic residues" evidence="6">
    <location>
        <begin position="63"/>
        <end position="78"/>
    </location>
</feature>
<dbReference type="PROSITE" id="PS50064">
    <property type="entry name" value="ZF_PARP_2"/>
    <property type="match status" value="1"/>
</dbReference>
<evidence type="ECO:0000256" key="4">
    <source>
        <dbReference type="ARBA" id="ARBA00022833"/>
    </source>
</evidence>
<evidence type="ECO:0000256" key="2">
    <source>
        <dbReference type="ARBA" id="ARBA00022723"/>
    </source>
</evidence>
<sequence>MPALVDEDGDEHKYLVVDNMPKKATPSPPVVPLSARKPAPGGYGFFVRETVDEDYEPSEPRSPRSRPAKRKQAARKKTVLSGSSKKTRVASADNIENSSVSKSVAVNPAASTEDDAAVLPAGDSEGTGQAREPGAPDGGPKAAGSNTSTEEAALGNVSADAKDEGESAQDANGDKAPEGERKESNAGVEEQGGLSKARVVIEHAKTPRSVCRICGNSIDKGSVRCGVQGYAGGRTVQLWAHANCFLKNIRADYVTSRRCLCKATGEQIEVGHIRVGFEVGNHKSWRLPAEAARWTSLVVAELGEGSNVLSTVQGLDDINEEHRGPLLELLQTGKAPEIELKRAVASAAKRPRPKAKQPAMKTAANKAPGAADPAASTQAEEEDSDVEVALDAPPPLRPGRAPLDLDSDG</sequence>
<keyword evidence="4" id="KW-0862">Zinc</keyword>
<keyword evidence="2" id="KW-0479">Metal-binding</keyword>
<dbReference type="InterPro" id="IPR001510">
    <property type="entry name" value="Znf_PARP"/>
</dbReference>
<evidence type="ECO:0000313" key="8">
    <source>
        <dbReference type="EMBL" id="CAE7189825.1"/>
    </source>
</evidence>
<dbReference type="SUPFAM" id="SSF57716">
    <property type="entry name" value="Glucocorticoid receptor-like (DNA-binding domain)"/>
    <property type="match status" value="1"/>
</dbReference>
<keyword evidence="3" id="KW-0863">Zinc-finger</keyword>
<evidence type="ECO:0000256" key="5">
    <source>
        <dbReference type="ARBA" id="ARBA00023242"/>
    </source>
</evidence>
<name>A0A812J0G8_SYMPI</name>
<protein>
    <recommendedName>
        <fullName evidence="7">PARP-type domain-containing protein</fullName>
    </recommendedName>
</protein>